<keyword evidence="5" id="KW-0378">Hydrolase</keyword>
<keyword evidence="7" id="KW-0904">Protein phosphatase</keyword>
<dbReference type="Pfam" id="PF03031">
    <property type="entry name" value="NIF"/>
    <property type="match status" value="2"/>
</dbReference>
<dbReference type="Gene3D" id="3.40.50.1000">
    <property type="entry name" value="HAD superfamily/HAD-like"/>
    <property type="match status" value="1"/>
</dbReference>
<evidence type="ECO:0000256" key="6">
    <source>
        <dbReference type="ARBA" id="ARBA00022842"/>
    </source>
</evidence>
<evidence type="ECO:0000313" key="15">
    <source>
        <dbReference type="EMBL" id="KAH6587583.1"/>
    </source>
</evidence>
<dbReference type="InterPro" id="IPR004274">
    <property type="entry name" value="FCP1_dom"/>
</dbReference>
<dbReference type="PANTHER" id="PTHR48493:SF1">
    <property type="entry name" value="UBIQUITIN-LIKE DOMAIN-CONTAINING CTD PHOSPHATASE 1"/>
    <property type="match status" value="1"/>
</dbReference>
<feature type="domain" description="Ubiquitin-like" evidence="13">
    <location>
        <begin position="60"/>
        <end position="132"/>
    </location>
</feature>
<evidence type="ECO:0000256" key="11">
    <source>
        <dbReference type="ARBA" id="ARBA00048336"/>
    </source>
</evidence>
<name>A0ABQ8EWG5_9FUNG</name>
<evidence type="ECO:0000259" key="13">
    <source>
        <dbReference type="PROSITE" id="PS50053"/>
    </source>
</evidence>
<evidence type="ECO:0000313" key="16">
    <source>
        <dbReference type="Proteomes" id="UP001648503"/>
    </source>
</evidence>
<comment type="caution">
    <text evidence="15">The sequence shown here is derived from an EMBL/GenBank/DDBJ whole genome shotgun (WGS) entry which is preliminary data.</text>
</comment>
<evidence type="ECO:0000256" key="1">
    <source>
        <dbReference type="ARBA" id="ARBA00001946"/>
    </source>
</evidence>
<dbReference type="InterPro" id="IPR023214">
    <property type="entry name" value="HAD_sf"/>
</dbReference>
<dbReference type="EMBL" id="JAFCIX010000555">
    <property type="protein sequence ID" value="KAH6587583.1"/>
    <property type="molecule type" value="Genomic_DNA"/>
</dbReference>
<dbReference type="InterPro" id="IPR051658">
    <property type="entry name" value="UBLCP1"/>
</dbReference>
<sequence>MQDTGAETVPLSLSDSHGEANGSNSNAVQLDQPPLLQEQASSLQEQALSLQEQPSLKIQEDLHLTAVWQRTKYPLQLPPETTVMQLKQKLQTLTGVQTDRQKLLGLVKGKLPPDSASLASLAIASNLSFNMMGSVQEQIFQPPPDGTLSDIIDDMNMDIDYNANHSELQLPHIDPVNISSLEKITRKTNIHLINSLRSGKKLLVLDLDLTLFDCKTPATHIDLLARPGLHDFLATVYAYYDICIWSQTSWKWLEMKITELGMLTHLDYRIAFVMDQSTMFSIVSLLKPSSSTSVSDPAIVSRSGTGSNSASASGMVPTKHQVKPLQLIWNKFPGRFDASNTIHVDDLQRNFAMNPQSGLKISAFRNGPVSRATDRELVSLGMYLVRLSLVDDFRQLDHKKWKRFKGPFPLE</sequence>
<evidence type="ECO:0000259" key="14">
    <source>
        <dbReference type="PROSITE" id="PS50969"/>
    </source>
</evidence>
<evidence type="ECO:0000256" key="8">
    <source>
        <dbReference type="ARBA" id="ARBA00023242"/>
    </source>
</evidence>
<comment type="subcellular location">
    <subcellularLocation>
        <location evidence="2">Nucleus</location>
    </subcellularLocation>
</comment>
<accession>A0ABQ8EWG5</accession>
<evidence type="ECO:0000256" key="9">
    <source>
        <dbReference type="ARBA" id="ARBA00032039"/>
    </source>
</evidence>
<comment type="catalytic activity">
    <reaction evidence="10">
        <text>O-phospho-L-seryl-[protein] + H2O = L-seryl-[protein] + phosphate</text>
        <dbReference type="Rhea" id="RHEA:20629"/>
        <dbReference type="Rhea" id="RHEA-COMP:9863"/>
        <dbReference type="Rhea" id="RHEA-COMP:11604"/>
        <dbReference type="ChEBI" id="CHEBI:15377"/>
        <dbReference type="ChEBI" id="CHEBI:29999"/>
        <dbReference type="ChEBI" id="CHEBI:43474"/>
        <dbReference type="ChEBI" id="CHEBI:83421"/>
        <dbReference type="EC" id="3.1.3.16"/>
    </reaction>
</comment>
<dbReference type="InterPro" id="IPR011943">
    <property type="entry name" value="HAD-SF_hydro_IIID"/>
</dbReference>
<dbReference type="InterPro" id="IPR000626">
    <property type="entry name" value="Ubiquitin-like_dom"/>
</dbReference>
<keyword evidence="16" id="KW-1185">Reference proteome</keyword>
<keyword evidence="4" id="KW-0479">Metal-binding</keyword>
<evidence type="ECO:0000256" key="3">
    <source>
        <dbReference type="ARBA" id="ARBA00013081"/>
    </source>
</evidence>
<reference evidence="15 16" key="1">
    <citation type="submission" date="2021-02" db="EMBL/GenBank/DDBJ databases">
        <title>Variation within the Batrachochytrium salamandrivorans European outbreak.</title>
        <authorList>
            <person name="Kelly M."/>
            <person name="Pasmans F."/>
            <person name="Shea T.P."/>
            <person name="Munoz J.F."/>
            <person name="Carranza S."/>
            <person name="Cuomo C.A."/>
            <person name="Martel A."/>
        </authorList>
    </citation>
    <scope>NUCLEOTIDE SEQUENCE [LARGE SCALE GENOMIC DNA]</scope>
    <source>
        <strain evidence="15 16">AMFP18/2</strain>
    </source>
</reference>
<dbReference type="Gene3D" id="3.10.20.90">
    <property type="entry name" value="Phosphatidylinositol 3-kinase Catalytic Subunit, Chain A, domain 1"/>
    <property type="match status" value="1"/>
</dbReference>
<comment type="catalytic activity">
    <reaction evidence="11">
        <text>O-phospho-L-threonyl-[protein] + H2O = L-threonyl-[protein] + phosphate</text>
        <dbReference type="Rhea" id="RHEA:47004"/>
        <dbReference type="Rhea" id="RHEA-COMP:11060"/>
        <dbReference type="Rhea" id="RHEA-COMP:11605"/>
        <dbReference type="ChEBI" id="CHEBI:15377"/>
        <dbReference type="ChEBI" id="CHEBI:30013"/>
        <dbReference type="ChEBI" id="CHEBI:43474"/>
        <dbReference type="ChEBI" id="CHEBI:61977"/>
        <dbReference type="EC" id="3.1.3.16"/>
    </reaction>
</comment>
<feature type="domain" description="FCP1 homology" evidence="14">
    <location>
        <begin position="196"/>
        <end position="387"/>
    </location>
</feature>
<dbReference type="PANTHER" id="PTHR48493">
    <property type="entry name" value="UBIQUITIN-LIKE DOMAIN-CONTAINING CTD PHOSPHATASE 1"/>
    <property type="match status" value="1"/>
</dbReference>
<dbReference type="SMART" id="SM00213">
    <property type="entry name" value="UBQ"/>
    <property type="match status" value="1"/>
</dbReference>
<organism evidence="15 16">
    <name type="scientific">Batrachochytrium salamandrivorans</name>
    <dbReference type="NCBI Taxonomy" id="1357716"/>
    <lineage>
        <taxon>Eukaryota</taxon>
        <taxon>Fungi</taxon>
        <taxon>Fungi incertae sedis</taxon>
        <taxon>Chytridiomycota</taxon>
        <taxon>Chytridiomycota incertae sedis</taxon>
        <taxon>Chytridiomycetes</taxon>
        <taxon>Rhizophydiales</taxon>
        <taxon>Rhizophydiales incertae sedis</taxon>
        <taxon>Batrachochytrium</taxon>
    </lineage>
</organism>
<keyword evidence="6" id="KW-0460">Magnesium</keyword>
<dbReference type="InterPro" id="IPR036412">
    <property type="entry name" value="HAD-like_sf"/>
</dbReference>
<keyword evidence="8" id="KW-0539">Nucleus</keyword>
<dbReference type="Proteomes" id="UP001648503">
    <property type="component" value="Unassembled WGS sequence"/>
</dbReference>
<gene>
    <name evidence="15" type="ORF">BASA50_011188</name>
</gene>
<evidence type="ECO:0000256" key="12">
    <source>
        <dbReference type="SAM" id="MobiDB-lite"/>
    </source>
</evidence>
<evidence type="ECO:0000256" key="10">
    <source>
        <dbReference type="ARBA" id="ARBA00047761"/>
    </source>
</evidence>
<dbReference type="EC" id="3.1.3.16" evidence="3"/>
<dbReference type="NCBIfam" id="TIGR02245">
    <property type="entry name" value="HAD_IIID1"/>
    <property type="match status" value="1"/>
</dbReference>
<comment type="cofactor">
    <cofactor evidence="1">
        <name>Mg(2+)</name>
        <dbReference type="ChEBI" id="CHEBI:18420"/>
    </cofactor>
</comment>
<dbReference type="InterPro" id="IPR029071">
    <property type="entry name" value="Ubiquitin-like_domsf"/>
</dbReference>
<proteinExistence type="predicted"/>
<protein>
    <recommendedName>
        <fullName evidence="3">protein-serine/threonine phosphatase</fullName>
        <ecNumber evidence="3">3.1.3.16</ecNumber>
    </recommendedName>
    <alternativeName>
        <fullName evidence="9">Nuclear proteasome inhibitor UBLCP1</fullName>
    </alternativeName>
</protein>
<dbReference type="PROSITE" id="PS50969">
    <property type="entry name" value="FCP1"/>
    <property type="match status" value="1"/>
</dbReference>
<dbReference type="Pfam" id="PF00240">
    <property type="entry name" value="ubiquitin"/>
    <property type="match status" value="1"/>
</dbReference>
<dbReference type="SUPFAM" id="SSF56784">
    <property type="entry name" value="HAD-like"/>
    <property type="match status" value="1"/>
</dbReference>
<evidence type="ECO:0000256" key="2">
    <source>
        <dbReference type="ARBA" id="ARBA00004123"/>
    </source>
</evidence>
<evidence type="ECO:0000256" key="7">
    <source>
        <dbReference type="ARBA" id="ARBA00022912"/>
    </source>
</evidence>
<feature type="region of interest" description="Disordered" evidence="12">
    <location>
        <begin position="1"/>
        <end position="29"/>
    </location>
</feature>
<dbReference type="SMART" id="SM00577">
    <property type="entry name" value="CPDc"/>
    <property type="match status" value="1"/>
</dbReference>
<evidence type="ECO:0000256" key="5">
    <source>
        <dbReference type="ARBA" id="ARBA00022801"/>
    </source>
</evidence>
<dbReference type="PROSITE" id="PS50053">
    <property type="entry name" value="UBIQUITIN_2"/>
    <property type="match status" value="1"/>
</dbReference>
<evidence type="ECO:0000256" key="4">
    <source>
        <dbReference type="ARBA" id="ARBA00022723"/>
    </source>
</evidence>
<dbReference type="SUPFAM" id="SSF54236">
    <property type="entry name" value="Ubiquitin-like"/>
    <property type="match status" value="1"/>
</dbReference>